<reference evidence="2" key="1">
    <citation type="journal article" date="2020" name="Stud. Mycol.">
        <title>101 Dothideomycetes genomes: a test case for predicting lifestyles and emergence of pathogens.</title>
        <authorList>
            <person name="Haridas S."/>
            <person name="Albert R."/>
            <person name="Binder M."/>
            <person name="Bloem J."/>
            <person name="Labutti K."/>
            <person name="Salamov A."/>
            <person name="Andreopoulos B."/>
            <person name="Baker S."/>
            <person name="Barry K."/>
            <person name="Bills G."/>
            <person name="Bluhm B."/>
            <person name="Cannon C."/>
            <person name="Castanera R."/>
            <person name="Culley D."/>
            <person name="Daum C."/>
            <person name="Ezra D."/>
            <person name="Gonzalez J."/>
            <person name="Henrissat B."/>
            <person name="Kuo A."/>
            <person name="Liang C."/>
            <person name="Lipzen A."/>
            <person name="Lutzoni F."/>
            <person name="Magnuson J."/>
            <person name="Mondo S."/>
            <person name="Nolan M."/>
            <person name="Ohm R."/>
            <person name="Pangilinan J."/>
            <person name="Park H.-J."/>
            <person name="Ramirez L."/>
            <person name="Alfaro M."/>
            <person name="Sun H."/>
            <person name="Tritt A."/>
            <person name="Yoshinaga Y."/>
            <person name="Zwiers L.-H."/>
            <person name="Turgeon B."/>
            <person name="Goodwin S."/>
            <person name="Spatafora J."/>
            <person name="Crous P."/>
            <person name="Grigoriev I."/>
        </authorList>
    </citation>
    <scope>NUCLEOTIDE SEQUENCE</scope>
    <source>
        <strain evidence="2">CBS 473.64</strain>
    </source>
</reference>
<evidence type="ECO:0000313" key="3">
    <source>
        <dbReference type="Proteomes" id="UP000799753"/>
    </source>
</evidence>
<name>A0A6A6S968_9PLEO</name>
<protein>
    <submittedName>
        <fullName evidence="2">Uncharacterized protein</fullName>
    </submittedName>
</protein>
<keyword evidence="1" id="KW-0472">Membrane</keyword>
<proteinExistence type="predicted"/>
<evidence type="ECO:0000256" key="1">
    <source>
        <dbReference type="SAM" id="Phobius"/>
    </source>
</evidence>
<keyword evidence="1" id="KW-0812">Transmembrane</keyword>
<keyword evidence="1" id="KW-1133">Transmembrane helix</keyword>
<accession>A0A6A6S968</accession>
<sequence>MLTELNSLDEDIGPPVEDGAVLLLYKVGDWAISSPGEIRFQLPTPFELLMGVTAIGAVLFFLTIRLRSPRKIPHWLCHTFWHWLLPLPLHLFWTTFTVLTFLIRQFLGFLILANFRQWWINGYGVFSNPENTFSAKFPIMLSLLIWHQLMNPYVEEREAALRRAVHILGNVIGAWARDHYYILHDAFEQHKPKTTPICEFIIACAVSLFNASIRGMGQTYSFIIETCIPLIPQTFTWCYHGLTVHGLAFVHRSLDWFYFEAWPVIHFVVAKLWPAEWILGYQMSNFPTDNMWDLDIARKAKNLSLRDRMTLLENEHARNFDPFSPEAKTMAILGKKCQSYRTSLGITVNLLNTSRRIIDTIANYQYDRRLCSEWNDGKIIPRFSRYDEPRHAVPFRSAPYIWSLEPSGEQGYHIAITNGSLGVPPGERFQRNGNIHVNGVSVPNYRPSGELTHGSVDLFATDDRIRPFQMLWPGIEVSDALIHEEHNPFKYSEWKPCVPIEKQLCFKEQIEDLAVSFEIDQWDFENGKRRVP</sequence>
<feature type="transmembrane region" description="Helical" evidence="1">
    <location>
        <begin position="48"/>
        <end position="66"/>
    </location>
</feature>
<organism evidence="2 3">
    <name type="scientific">Massarina eburnea CBS 473.64</name>
    <dbReference type="NCBI Taxonomy" id="1395130"/>
    <lineage>
        <taxon>Eukaryota</taxon>
        <taxon>Fungi</taxon>
        <taxon>Dikarya</taxon>
        <taxon>Ascomycota</taxon>
        <taxon>Pezizomycotina</taxon>
        <taxon>Dothideomycetes</taxon>
        <taxon>Pleosporomycetidae</taxon>
        <taxon>Pleosporales</taxon>
        <taxon>Massarineae</taxon>
        <taxon>Massarinaceae</taxon>
        <taxon>Massarina</taxon>
    </lineage>
</organism>
<dbReference type="AlphaFoldDB" id="A0A6A6S968"/>
<dbReference type="Proteomes" id="UP000799753">
    <property type="component" value="Unassembled WGS sequence"/>
</dbReference>
<gene>
    <name evidence="2" type="ORF">P280DRAFT_467492</name>
</gene>
<evidence type="ECO:0000313" key="2">
    <source>
        <dbReference type="EMBL" id="KAF2643471.1"/>
    </source>
</evidence>
<keyword evidence="3" id="KW-1185">Reference proteome</keyword>
<feature type="transmembrane region" description="Helical" evidence="1">
    <location>
        <begin position="87"/>
        <end position="113"/>
    </location>
</feature>
<feature type="non-terminal residue" evidence="2">
    <location>
        <position position="532"/>
    </location>
</feature>
<dbReference type="EMBL" id="MU006780">
    <property type="protein sequence ID" value="KAF2643471.1"/>
    <property type="molecule type" value="Genomic_DNA"/>
</dbReference>